<dbReference type="Proteomes" id="UP001063166">
    <property type="component" value="Unassembled WGS sequence"/>
</dbReference>
<comment type="similarity">
    <text evidence="1">Belongs to the AB hydrolase superfamily. AB hydrolase 2 family.</text>
</comment>
<dbReference type="EC" id="3.1.2.22" evidence="2"/>
<keyword evidence="5" id="KW-0378">Hydrolase</keyword>
<proteinExistence type="inferred from homology"/>
<dbReference type="GO" id="GO:0052689">
    <property type="term" value="F:carboxylic ester hydrolase activity"/>
    <property type="evidence" value="ECO:0007669"/>
    <property type="project" value="UniProtKB-KW"/>
</dbReference>
<reference evidence="11" key="1">
    <citation type="submission" date="2022-07" db="EMBL/GenBank/DDBJ databases">
        <title>The genome of Lyophyllum shimeji provides insight into the initial evolution of ectomycorrhizal fungal genome.</title>
        <authorList>
            <person name="Kobayashi Y."/>
            <person name="Shibata T."/>
            <person name="Hirakawa H."/>
            <person name="Shigenobu S."/>
            <person name="Nishiyama T."/>
            <person name="Yamada A."/>
            <person name="Hasebe M."/>
            <person name="Kawaguchi M."/>
        </authorList>
    </citation>
    <scope>NUCLEOTIDE SEQUENCE</scope>
    <source>
        <strain evidence="11">AT787</strain>
    </source>
</reference>
<gene>
    <name evidence="11" type="ORF">LshimejAT787_0308150</name>
</gene>
<evidence type="ECO:0000313" key="11">
    <source>
        <dbReference type="EMBL" id="GLB36527.1"/>
    </source>
</evidence>
<evidence type="ECO:0000256" key="2">
    <source>
        <dbReference type="ARBA" id="ARBA00012423"/>
    </source>
</evidence>
<dbReference type="InterPro" id="IPR050565">
    <property type="entry name" value="LYPA1-2/EST-like"/>
</dbReference>
<evidence type="ECO:0000256" key="9">
    <source>
        <dbReference type="ARBA" id="ARBA00047337"/>
    </source>
</evidence>
<dbReference type="SUPFAM" id="SSF53474">
    <property type="entry name" value="alpha/beta-Hydrolases"/>
    <property type="match status" value="1"/>
</dbReference>
<keyword evidence="6" id="KW-0443">Lipid metabolism</keyword>
<evidence type="ECO:0000256" key="5">
    <source>
        <dbReference type="ARBA" id="ARBA00022801"/>
    </source>
</evidence>
<evidence type="ECO:0000259" key="10">
    <source>
        <dbReference type="Pfam" id="PF02230"/>
    </source>
</evidence>
<evidence type="ECO:0000256" key="6">
    <source>
        <dbReference type="ARBA" id="ARBA00022832"/>
    </source>
</evidence>
<dbReference type="Gene3D" id="3.40.50.1820">
    <property type="entry name" value="alpha/beta hydrolase"/>
    <property type="match status" value="1"/>
</dbReference>
<dbReference type="GO" id="GO:0008474">
    <property type="term" value="F:palmitoyl-(protein) hydrolase activity"/>
    <property type="evidence" value="ECO:0007669"/>
    <property type="project" value="UniProtKB-EC"/>
</dbReference>
<dbReference type="EMBL" id="BRPK01000003">
    <property type="protein sequence ID" value="GLB36527.1"/>
    <property type="molecule type" value="Genomic_DNA"/>
</dbReference>
<organism evidence="11 12">
    <name type="scientific">Lyophyllum shimeji</name>
    <name type="common">Hon-shimeji</name>
    <name type="synonym">Tricholoma shimeji</name>
    <dbReference type="NCBI Taxonomy" id="47721"/>
    <lineage>
        <taxon>Eukaryota</taxon>
        <taxon>Fungi</taxon>
        <taxon>Dikarya</taxon>
        <taxon>Basidiomycota</taxon>
        <taxon>Agaricomycotina</taxon>
        <taxon>Agaricomycetes</taxon>
        <taxon>Agaricomycetidae</taxon>
        <taxon>Agaricales</taxon>
        <taxon>Tricholomatineae</taxon>
        <taxon>Lyophyllaceae</taxon>
        <taxon>Lyophyllum</taxon>
    </lineage>
</organism>
<dbReference type="GO" id="GO:0005737">
    <property type="term" value="C:cytoplasm"/>
    <property type="evidence" value="ECO:0007669"/>
    <property type="project" value="TreeGrafter"/>
</dbReference>
<name>A0A9P3PJL2_LYOSH</name>
<dbReference type="GO" id="GO:0006631">
    <property type="term" value="P:fatty acid metabolic process"/>
    <property type="evidence" value="ECO:0007669"/>
    <property type="project" value="UniProtKB-KW"/>
</dbReference>
<dbReference type="PANTHER" id="PTHR10655">
    <property type="entry name" value="LYSOPHOSPHOLIPASE-RELATED"/>
    <property type="match status" value="1"/>
</dbReference>
<evidence type="ECO:0000256" key="4">
    <source>
        <dbReference type="ARBA" id="ARBA00022487"/>
    </source>
</evidence>
<comment type="catalytic activity">
    <reaction evidence="9">
        <text>S-hexadecanoyl-L-cysteinyl-[protein] + H2O = L-cysteinyl-[protein] + hexadecanoate + H(+)</text>
        <dbReference type="Rhea" id="RHEA:19233"/>
        <dbReference type="Rhea" id="RHEA-COMP:10131"/>
        <dbReference type="Rhea" id="RHEA-COMP:11032"/>
        <dbReference type="ChEBI" id="CHEBI:7896"/>
        <dbReference type="ChEBI" id="CHEBI:15377"/>
        <dbReference type="ChEBI" id="CHEBI:15378"/>
        <dbReference type="ChEBI" id="CHEBI:29950"/>
        <dbReference type="ChEBI" id="CHEBI:74151"/>
        <dbReference type="EC" id="3.1.2.22"/>
    </reaction>
</comment>
<feature type="domain" description="Phospholipase/carboxylesterase/thioesterase" evidence="10">
    <location>
        <begin position="11"/>
        <end position="134"/>
    </location>
</feature>
<keyword evidence="6" id="KW-0276">Fatty acid metabolism</keyword>
<evidence type="ECO:0000256" key="8">
    <source>
        <dbReference type="ARBA" id="ARBA00031195"/>
    </source>
</evidence>
<keyword evidence="12" id="KW-1185">Reference proteome</keyword>
<evidence type="ECO:0000256" key="7">
    <source>
        <dbReference type="ARBA" id="ARBA00029392"/>
    </source>
</evidence>
<evidence type="ECO:0000256" key="1">
    <source>
        <dbReference type="ARBA" id="ARBA00006499"/>
    </source>
</evidence>
<evidence type="ECO:0000256" key="3">
    <source>
        <dbReference type="ARBA" id="ARBA00014923"/>
    </source>
</evidence>
<dbReference type="PANTHER" id="PTHR10655:SF17">
    <property type="entry name" value="LYSOPHOSPHOLIPASE-LIKE PROTEIN 1"/>
    <property type="match status" value="1"/>
</dbReference>
<sequence length="139" mass="15325">MECGSALQGIVTVPARHTHTATVIFIHGLGQSNLTWRMVILEALAPKLPHVQWILPQAPKRHVSLNHGHDRPSWFDVARLPPGQNEFDEQAISESIGAIEELILSQVHAGIDSRRIVLVGFSQGAALSLMDGYHLERDT</sequence>
<comment type="function">
    <text evidence="7">Hydrolyzes fatty acids from S-acylated cysteine residues in proteins with a strong preference for palmitoylated G-alpha proteins over other acyl substrates. Mediates the deacylation of G-alpha proteins such as GPA1 in vivo, but has weak or no activity toward palmitoylated Ras proteins. Has weak lysophospholipase activity in vitro; however such activity may not exist in vivo.</text>
</comment>
<dbReference type="AlphaFoldDB" id="A0A9P3PJL2"/>
<dbReference type="Pfam" id="PF02230">
    <property type="entry name" value="Abhydrolase_2"/>
    <property type="match status" value="1"/>
</dbReference>
<dbReference type="OrthoDB" id="2418081at2759"/>
<dbReference type="InterPro" id="IPR029058">
    <property type="entry name" value="AB_hydrolase_fold"/>
</dbReference>
<evidence type="ECO:0000313" key="12">
    <source>
        <dbReference type="Proteomes" id="UP001063166"/>
    </source>
</evidence>
<comment type="caution">
    <text evidence="11">The sequence shown here is derived from an EMBL/GenBank/DDBJ whole genome shotgun (WGS) entry which is preliminary data.</text>
</comment>
<keyword evidence="4" id="KW-0719">Serine esterase</keyword>
<protein>
    <recommendedName>
        <fullName evidence="3">Acyl-protein thioesterase 1</fullName>
        <ecNumber evidence="2">3.1.2.22</ecNumber>
    </recommendedName>
    <alternativeName>
        <fullName evidence="8">Palmitoyl-protein hydrolase</fullName>
    </alternativeName>
</protein>
<accession>A0A9P3PJL2</accession>
<dbReference type="InterPro" id="IPR003140">
    <property type="entry name" value="PLipase/COase/thioEstase"/>
</dbReference>